<accession>A0A498C7F6</accession>
<keyword evidence="3" id="KW-1185">Reference proteome</keyword>
<keyword evidence="1" id="KW-0963">Cytoplasm</keyword>
<reference evidence="2 3" key="1">
    <citation type="submission" date="2018-10" db="EMBL/GenBank/DDBJ databases">
        <title>Genomic Encyclopedia of Type Strains, Phase IV (KMG-IV): sequencing the most valuable type-strain genomes for metagenomic binning, comparative biology and taxonomic classification.</title>
        <authorList>
            <person name="Goeker M."/>
        </authorList>
    </citation>
    <scope>NUCLEOTIDE SEQUENCE [LARGE SCALE GENOMIC DNA]</scope>
    <source>
        <strain evidence="2 3">DSM 12769</strain>
    </source>
</reference>
<proteinExistence type="inferred from homology"/>
<keyword evidence="2" id="KW-0830">Ubiquinone</keyword>
<evidence type="ECO:0000313" key="2">
    <source>
        <dbReference type="EMBL" id="RLK51692.1"/>
    </source>
</evidence>
<dbReference type="EMBL" id="RCDA01000001">
    <property type="protein sequence ID" value="RLK51692.1"/>
    <property type="molecule type" value="Genomic_DNA"/>
</dbReference>
<dbReference type="AlphaFoldDB" id="A0A498C7F6"/>
<dbReference type="OrthoDB" id="9796077at2"/>
<gene>
    <name evidence="1" type="primary">ubiJ</name>
    <name evidence="2" type="ORF">DFR31_1638</name>
</gene>
<dbReference type="HAMAP" id="MF_02215">
    <property type="entry name" value="UbiJ"/>
    <property type="match status" value="1"/>
</dbReference>
<dbReference type="Proteomes" id="UP000275461">
    <property type="component" value="Unassembled WGS sequence"/>
</dbReference>
<name>A0A498C7F6_9GAMM</name>
<comment type="caution">
    <text evidence="2">The sequence shown here is derived from an EMBL/GenBank/DDBJ whole genome shotgun (WGS) entry which is preliminary data.</text>
</comment>
<dbReference type="PANTHER" id="PTHR38693">
    <property type="entry name" value="UBIQUINONE BIOSYNTHESIS PROTEIN UBIJ"/>
    <property type="match status" value="1"/>
</dbReference>
<dbReference type="UniPathway" id="UPA00232"/>
<keyword evidence="1" id="KW-0831">Ubiquinone biosynthesis</keyword>
<dbReference type="GO" id="GO:0006744">
    <property type="term" value="P:ubiquinone biosynthetic process"/>
    <property type="evidence" value="ECO:0007669"/>
    <property type="project" value="UniProtKB-UniRule"/>
</dbReference>
<organism evidence="2 3">
    <name type="scientific">Alkalispirillum mobile</name>
    <dbReference type="NCBI Taxonomy" id="85925"/>
    <lineage>
        <taxon>Bacteria</taxon>
        <taxon>Pseudomonadati</taxon>
        <taxon>Pseudomonadota</taxon>
        <taxon>Gammaproteobacteria</taxon>
        <taxon>Chromatiales</taxon>
        <taxon>Ectothiorhodospiraceae</taxon>
        <taxon>Alkalispirillum</taxon>
    </lineage>
</organism>
<protein>
    <recommendedName>
        <fullName evidence="1">Ubiquinone biosynthesis accessory factor UbiJ</fullName>
    </recommendedName>
</protein>
<comment type="subcellular location">
    <subcellularLocation>
        <location evidence="1">Cytoplasm</location>
    </subcellularLocation>
</comment>
<sequence>MSAWDLVCNTLQRLLDTALALDPDTPLRLRPLAGQQVAVELVGSGRLLLGFTETGVTVTPLRGEDDGGAQAHIRTTPGALLALARRRGEGTEGFEFRGDVHTVQAVRDFFAGLEVDWEAQLAEVVGDIPAHQLGQFARGLGRWGGEVLESVRLNLGEYLTEEGRLLPPRAEVRAFVEDVTVLRQDADRLAARIARLERRRAEPGPGGNA</sequence>
<comment type="pathway">
    <text evidence="1">Cofactor biosynthesis; ubiquinone biosynthesis.</text>
</comment>
<dbReference type="GO" id="GO:0005737">
    <property type="term" value="C:cytoplasm"/>
    <property type="evidence" value="ECO:0007669"/>
    <property type="project" value="UniProtKB-SubCell"/>
</dbReference>
<dbReference type="RefSeq" id="WP_121442083.1">
    <property type="nucleotide sequence ID" value="NZ_RCDA01000001.1"/>
</dbReference>
<dbReference type="InterPro" id="IPR038989">
    <property type="entry name" value="UbiJ"/>
</dbReference>
<evidence type="ECO:0000313" key="3">
    <source>
        <dbReference type="Proteomes" id="UP000275461"/>
    </source>
</evidence>
<comment type="function">
    <text evidence="1">Required for ubiquinone (coenzyme Q) biosynthesis. Binds hydrophobic ubiquinone biosynthetic intermediates via its SCP2 domain and is essential for the stability of the Ubi complex. May constitute a docking platform where Ubi enzymes assemble and access their SCP2-bound polyprenyl substrates.</text>
</comment>
<evidence type="ECO:0000256" key="1">
    <source>
        <dbReference type="HAMAP-Rule" id="MF_02215"/>
    </source>
</evidence>
<dbReference type="PANTHER" id="PTHR38693:SF1">
    <property type="entry name" value="UBIQUINONE BIOSYNTHESIS ACCESSORY FACTOR UBIJ"/>
    <property type="match status" value="1"/>
</dbReference>
<comment type="similarity">
    <text evidence="1">Belongs to the UbiJ family.</text>
</comment>